<keyword evidence="1" id="KW-0472">Membrane</keyword>
<dbReference type="RefSeq" id="WP_125020259.1">
    <property type="nucleotide sequence ID" value="NZ_RQVQ01000063.1"/>
</dbReference>
<comment type="caution">
    <text evidence="2">The sequence shown here is derived from an EMBL/GenBank/DDBJ whole genome shotgun (WGS) entry which is preliminary data.</text>
</comment>
<proteinExistence type="predicted"/>
<protein>
    <submittedName>
        <fullName evidence="2">Uncharacterized protein</fullName>
    </submittedName>
</protein>
<evidence type="ECO:0000313" key="3">
    <source>
        <dbReference type="Proteomes" id="UP000275719"/>
    </source>
</evidence>
<dbReference type="EMBL" id="RQVQ01000063">
    <property type="protein sequence ID" value="RRJ87111.1"/>
    <property type="molecule type" value="Genomic_DNA"/>
</dbReference>
<accession>A0A3P3VWD1</accession>
<sequence>MNIIERAQAPTPNFFKTLRTLGLILVAVSGSVLTAPIALPAAIISIAGYIAVAGTVLSAVSQVTVDDNAKLSKPVLENAKL</sequence>
<name>A0A3P3VWD1_9FLAO</name>
<evidence type="ECO:0000313" key="2">
    <source>
        <dbReference type="EMBL" id="RRJ87111.1"/>
    </source>
</evidence>
<dbReference type="Proteomes" id="UP000275719">
    <property type="component" value="Unassembled WGS sequence"/>
</dbReference>
<keyword evidence="1" id="KW-1133">Transmembrane helix</keyword>
<evidence type="ECO:0000256" key="1">
    <source>
        <dbReference type="SAM" id="Phobius"/>
    </source>
</evidence>
<gene>
    <name evidence="2" type="ORF">EG240_15570</name>
</gene>
<keyword evidence="3" id="KW-1185">Reference proteome</keyword>
<organism evidence="2 3">
    <name type="scientific">Paenimyroides tangerinum</name>
    <dbReference type="NCBI Taxonomy" id="2488728"/>
    <lineage>
        <taxon>Bacteria</taxon>
        <taxon>Pseudomonadati</taxon>
        <taxon>Bacteroidota</taxon>
        <taxon>Flavobacteriia</taxon>
        <taxon>Flavobacteriales</taxon>
        <taxon>Flavobacteriaceae</taxon>
        <taxon>Paenimyroides</taxon>
    </lineage>
</organism>
<keyword evidence="1" id="KW-0812">Transmembrane</keyword>
<dbReference type="OrthoDB" id="679091at2"/>
<dbReference type="AlphaFoldDB" id="A0A3P3VWD1"/>
<reference evidence="2 3" key="1">
    <citation type="submission" date="2018-11" db="EMBL/GenBank/DDBJ databases">
        <title>Flavobacterium sp. nov., YIM 102701-2 draft genome.</title>
        <authorList>
            <person name="Li G."/>
            <person name="Jiang Y."/>
        </authorList>
    </citation>
    <scope>NUCLEOTIDE SEQUENCE [LARGE SCALE GENOMIC DNA]</scope>
    <source>
        <strain evidence="2 3">YIM 102701-2</strain>
    </source>
</reference>
<feature type="transmembrane region" description="Helical" evidence="1">
    <location>
        <begin position="21"/>
        <end position="52"/>
    </location>
</feature>